<evidence type="ECO:0000313" key="3">
    <source>
        <dbReference type="Proteomes" id="UP000030745"/>
    </source>
</evidence>
<reference evidence="2 3" key="1">
    <citation type="journal article" date="2013" name="PLoS Genet.">
        <title>Distinctive expansion of potential virulence genes in the genome of the oomycete fish pathogen Saprolegnia parasitica.</title>
        <authorList>
            <person name="Jiang R.H."/>
            <person name="de Bruijn I."/>
            <person name="Haas B.J."/>
            <person name="Belmonte R."/>
            <person name="Lobach L."/>
            <person name="Christie J."/>
            <person name="van den Ackerveken G."/>
            <person name="Bottin A."/>
            <person name="Bulone V."/>
            <person name="Diaz-Moreno S.M."/>
            <person name="Dumas B."/>
            <person name="Fan L."/>
            <person name="Gaulin E."/>
            <person name="Govers F."/>
            <person name="Grenville-Briggs L.J."/>
            <person name="Horner N.R."/>
            <person name="Levin J.Z."/>
            <person name="Mammella M."/>
            <person name="Meijer H.J."/>
            <person name="Morris P."/>
            <person name="Nusbaum C."/>
            <person name="Oome S."/>
            <person name="Phillips A.J."/>
            <person name="van Rooyen D."/>
            <person name="Rzeszutek E."/>
            <person name="Saraiva M."/>
            <person name="Secombes C.J."/>
            <person name="Seidl M.F."/>
            <person name="Snel B."/>
            <person name="Stassen J.H."/>
            <person name="Sykes S."/>
            <person name="Tripathy S."/>
            <person name="van den Berg H."/>
            <person name="Vega-Arreguin J.C."/>
            <person name="Wawra S."/>
            <person name="Young S.K."/>
            <person name="Zeng Q."/>
            <person name="Dieguez-Uribeondo J."/>
            <person name="Russ C."/>
            <person name="Tyler B.M."/>
            <person name="van West P."/>
        </authorList>
    </citation>
    <scope>NUCLEOTIDE SEQUENCE [LARGE SCALE GENOMIC DNA]</scope>
    <source>
        <strain evidence="2 3">CBS 223.65</strain>
    </source>
</reference>
<keyword evidence="3" id="KW-1185">Reference proteome</keyword>
<name>A0A067CK08_SAPPC</name>
<organism evidence="2 3">
    <name type="scientific">Saprolegnia parasitica (strain CBS 223.65)</name>
    <dbReference type="NCBI Taxonomy" id="695850"/>
    <lineage>
        <taxon>Eukaryota</taxon>
        <taxon>Sar</taxon>
        <taxon>Stramenopiles</taxon>
        <taxon>Oomycota</taxon>
        <taxon>Saprolegniomycetes</taxon>
        <taxon>Saprolegniales</taxon>
        <taxon>Saprolegniaceae</taxon>
        <taxon>Saprolegnia</taxon>
    </lineage>
</organism>
<dbReference type="EMBL" id="KK583205">
    <property type="protein sequence ID" value="KDO29530.1"/>
    <property type="molecule type" value="Genomic_DNA"/>
</dbReference>
<sequence length="194" mass="21882">MRRDSAAADKRRRRTSAVHVTADESTPGADESLKVESEPSTISESVAKENQALRDEIKGLRHSIEFHTHRADKAEASLLTLQADVSDIYRRKEEALQLEITVLQAELTASTEANETQMREFQAQKAVIEQSYRDRIEAMDAKFINQTFSSKAVTTMPTDPMHYDPATGANYCPLPPRKYKGSSAMIKELLTRYF</sequence>
<dbReference type="Proteomes" id="UP000030745">
    <property type="component" value="Unassembled WGS sequence"/>
</dbReference>
<dbReference type="RefSeq" id="XP_012199595.1">
    <property type="nucleotide sequence ID" value="XM_012344205.1"/>
</dbReference>
<evidence type="ECO:0000313" key="2">
    <source>
        <dbReference type="EMBL" id="KDO29530.1"/>
    </source>
</evidence>
<dbReference type="KEGG" id="spar:SPRG_05486"/>
<protein>
    <submittedName>
        <fullName evidence="2">Uncharacterized protein</fullName>
    </submittedName>
</protein>
<dbReference type="AlphaFoldDB" id="A0A067CK08"/>
<dbReference type="VEuPathDB" id="FungiDB:SPRG_05486"/>
<dbReference type="GeneID" id="24127878"/>
<proteinExistence type="predicted"/>
<evidence type="ECO:0000256" key="1">
    <source>
        <dbReference type="SAM" id="MobiDB-lite"/>
    </source>
</evidence>
<accession>A0A067CK08</accession>
<feature type="region of interest" description="Disordered" evidence="1">
    <location>
        <begin position="1"/>
        <end position="46"/>
    </location>
</feature>
<gene>
    <name evidence="2" type="ORF">SPRG_05486</name>
</gene>